<feature type="region of interest" description="Disordered" evidence="1">
    <location>
        <begin position="178"/>
        <end position="204"/>
    </location>
</feature>
<gene>
    <name evidence="2" type="ORF">WOLCODRAFT_160160</name>
</gene>
<keyword evidence="2" id="KW-0436">Ligase</keyword>
<feature type="region of interest" description="Disordered" evidence="1">
    <location>
        <begin position="333"/>
        <end position="353"/>
    </location>
</feature>
<sequence length="514" mass="57864">MQQFTALVHWPSAPLTESLVRKSLASLEARPHIEASLSDDQLSSTQNLLQWSTYDSIDHDLTYSATSDTKRLSSCYTIRKALIRKHFLSRCIQNYITKRGDSLLKVAVPRTWDIELSFADELDEMWSDDLYDLGQELDLEDVNKWWMLKPGMADRGMGIRLFHTKDDLTKIFEDFEQNESDEETEEFEQNGSDDKTEDAAHEESATAVVTSQLRHFVIQEYLSAPLLLDPSEAPLDGSVRPPLPDLHGHKFHLRVYCVASGALQVYMYTRILALFSAVPYKPPGAASEGTSNLDINENLAAHLTNTSLQTERGEAGVRLFDELIGCHILSGEKPSSTHIEQSQARSQRPPHSMGMAMDATRIRAAKKELAATAENAQRPALTNEDVQDIQSQIANVLTETFKAALDMSVHFQPLPNAFELYGVDFLVTHNVSSPISRKFQVHLLEVNSEPAIELTGPRLTWILEDLFRAIGKVCVTPFFTSSDQRDNQTKWEVGEMREALRKCLDVEVRGAKGW</sequence>
<dbReference type="AlphaFoldDB" id="A0A2H3IV11"/>
<dbReference type="Proteomes" id="UP000218811">
    <property type="component" value="Unassembled WGS sequence"/>
</dbReference>
<dbReference type="OrthoDB" id="202825at2759"/>
<dbReference type="PROSITE" id="PS51221">
    <property type="entry name" value="TTL"/>
    <property type="match status" value="1"/>
</dbReference>
<evidence type="ECO:0000256" key="1">
    <source>
        <dbReference type="SAM" id="MobiDB-lite"/>
    </source>
</evidence>
<name>A0A2H3IV11_WOLCO</name>
<organism evidence="2 3">
    <name type="scientific">Wolfiporia cocos (strain MD-104)</name>
    <name type="common">Brown rot fungus</name>
    <dbReference type="NCBI Taxonomy" id="742152"/>
    <lineage>
        <taxon>Eukaryota</taxon>
        <taxon>Fungi</taxon>
        <taxon>Dikarya</taxon>
        <taxon>Basidiomycota</taxon>
        <taxon>Agaricomycotina</taxon>
        <taxon>Agaricomycetes</taxon>
        <taxon>Polyporales</taxon>
        <taxon>Phaeolaceae</taxon>
        <taxon>Wolfiporia</taxon>
    </lineage>
</organism>
<dbReference type="InterPro" id="IPR027746">
    <property type="entry name" value="TTL"/>
</dbReference>
<dbReference type="Pfam" id="PF03133">
    <property type="entry name" value="TTL"/>
    <property type="match status" value="2"/>
</dbReference>
<feature type="compositionally biased region" description="Acidic residues" evidence="1">
    <location>
        <begin position="178"/>
        <end position="188"/>
    </location>
</feature>
<feature type="compositionally biased region" description="Basic and acidic residues" evidence="1">
    <location>
        <begin position="192"/>
        <end position="204"/>
    </location>
</feature>
<dbReference type="Gene3D" id="3.30.470.20">
    <property type="entry name" value="ATP-grasp fold, B domain"/>
    <property type="match status" value="1"/>
</dbReference>
<dbReference type="EMBL" id="KB467831">
    <property type="protein sequence ID" value="PCH33551.1"/>
    <property type="molecule type" value="Genomic_DNA"/>
</dbReference>
<dbReference type="InterPro" id="IPR004344">
    <property type="entry name" value="TTL/TTLL_fam"/>
</dbReference>
<proteinExistence type="predicted"/>
<keyword evidence="3" id="KW-1185">Reference proteome</keyword>
<dbReference type="PANTHER" id="PTHR47551">
    <property type="entry name" value="TUBULIN--TYROSINE LIGASE PBY1-RELATED"/>
    <property type="match status" value="1"/>
</dbReference>
<reference evidence="2 3" key="1">
    <citation type="journal article" date="2012" name="Science">
        <title>The Paleozoic origin of enzymatic lignin decomposition reconstructed from 31 fungal genomes.</title>
        <authorList>
            <person name="Floudas D."/>
            <person name="Binder M."/>
            <person name="Riley R."/>
            <person name="Barry K."/>
            <person name="Blanchette R.A."/>
            <person name="Henrissat B."/>
            <person name="Martinez A.T."/>
            <person name="Otillar R."/>
            <person name="Spatafora J.W."/>
            <person name="Yadav J.S."/>
            <person name="Aerts A."/>
            <person name="Benoit I."/>
            <person name="Boyd A."/>
            <person name="Carlson A."/>
            <person name="Copeland A."/>
            <person name="Coutinho P.M."/>
            <person name="de Vries R.P."/>
            <person name="Ferreira P."/>
            <person name="Findley K."/>
            <person name="Foster B."/>
            <person name="Gaskell J."/>
            <person name="Glotzer D."/>
            <person name="Gorecki P."/>
            <person name="Heitman J."/>
            <person name="Hesse C."/>
            <person name="Hori C."/>
            <person name="Igarashi K."/>
            <person name="Jurgens J.A."/>
            <person name="Kallen N."/>
            <person name="Kersten P."/>
            <person name="Kohler A."/>
            <person name="Kuees U."/>
            <person name="Kumar T.K.A."/>
            <person name="Kuo A."/>
            <person name="LaButti K."/>
            <person name="Larrondo L.F."/>
            <person name="Lindquist E."/>
            <person name="Ling A."/>
            <person name="Lombard V."/>
            <person name="Lucas S."/>
            <person name="Lundell T."/>
            <person name="Martin R."/>
            <person name="McLaughlin D.J."/>
            <person name="Morgenstern I."/>
            <person name="Morin E."/>
            <person name="Murat C."/>
            <person name="Nagy L.G."/>
            <person name="Nolan M."/>
            <person name="Ohm R.A."/>
            <person name="Patyshakuliyeva A."/>
            <person name="Rokas A."/>
            <person name="Ruiz-Duenas F.J."/>
            <person name="Sabat G."/>
            <person name="Salamov A."/>
            <person name="Samejima M."/>
            <person name="Schmutz J."/>
            <person name="Slot J.C."/>
            <person name="St John F."/>
            <person name="Stenlid J."/>
            <person name="Sun H."/>
            <person name="Sun S."/>
            <person name="Syed K."/>
            <person name="Tsang A."/>
            <person name="Wiebenga A."/>
            <person name="Young D."/>
            <person name="Pisabarro A."/>
            <person name="Eastwood D.C."/>
            <person name="Martin F."/>
            <person name="Cullen D."/>
            <person name="Grigoriev I.V."/>
            <person name="Hibbett D.S."/>
        </authorList>
    </citation>
    <scope>NUCLEOTIDE SEQUENCE [LARGE SCALE GENOMIC DNA]</scope>
    <source>
        <strain evidence="2 3">MD-104</strain>
    </source>
</reference>
<dbReference type="GO" id="GO:0000932">
    <property type="term" value="C:P-body"/>
    <property type="evidence" value="ECO:0007669"/>
    <property type="project" value="TreeGrafter"/>
</dbReference>
<accession>A0A2H3IV11</accession>
<dbReference type="SUPFAM" id="SSF56059">
    <property type="entry name" value="Glutathione synthetase ATP-binding domain-like"/>
    <property type="match status" value="1"/>
</dbReference>
<protein>
    <submittedName>
        <fullName evidence="2">Tubulin-tyrosine ligase</fullName>
    </submittedName>
</protein>
<dbReference type="STRING" id="742152.A0A2H3IV11"/>
<dbReference type="GO" id="GO:0016874">
    <property type="term" value="F:ligase activity"/>
    <property type="evidence" value="ECO:0007669"/>
    <property type="project" value="UniProtKB-KW"/>
</dbReference>
<dbReference type="OMA" id="LARKDHM"/>
<feature type="compositionally biased region" description="Polar residues" evidence="1">
    <location>
        <begin position="333"/>
        <end position="346"/>
    </location>
</feature>
<evidence type="ECO:0000313" key="3">
    <source>
        <dbReference type="Proteomes" id="UP000218811"/>
    </source>
</evidence>
<evidence type="ECO:0000313" key="2">
    <source>
        <dbReference type="EMBL" id="PCH33551.1"/>
    </source>
</evidence>
<dbReference type="PANTHER" id="PTHR47551:SF1">
    <property type="entry name" value="TUBULIN--TYROSINE LIGASE PBY1-RELATED"/>
    <property type="match status" value="1"/>
</dbReference>